<keyword evidence="4 6" id="KW-0175">Coiled coil</keyword>
<dbReference type="AlphaFoldDB" id="A0A7R9F0M2"/>
<comment type="subcellular location">
    <subcellularLocation>
        <location evidence="1">Cytoplasm</location>
        <location evidence="1">Cytoskeleton</location>
        <location evidence="1">Microtubule organizing center</location>
        <location evidence="1">Centrosome</location>
    </subcellularLocation>
</comment>
<evidence type="ECO:0000256" key="5">
    <source>
        <dbReference type="ARBA" id="ARBA00023212"/>
    </source>
</evidence>
<feature type="coiled-coil region" evidence="6">
    <location>
        <begin position="340"/>
        <end position="457"/>
    </location>
</feature>
<feature type="coiled-coil region" evidence="6">
    <location>
        <begin position="150"/>
        <end position="177"/>
    </location>
</feature>
<name>A0A7R9F0M2_9NEOP</name>
<dbReference type="InterPro" id="IPR026099">
    <property type="entry name" value="Odf2-rel"/>
</dbReference>
<reference evidence="8" key="1">
    <citation type="submission" date="2020-11" db="EMBL/GenBank/DDBJ databases">
        <authorList>
            <person name="Tran Van P."/>
        </authorList>
    </citation>
    <scope>NUCLEOTIDE SEQUENCE</scope>
</reference>
<dbReference type="PANTHER" id="PTHR23162:SF10">
    <property type="entry name" value="FI13205P"/>
    <property type="match status" value="1"/>
</dbReference>
<keyword evidence="5" id="KW-0206">Cytoskeleton</keyword>
<organism evidence="8">
    <name type="scientific">Timema bartmani</name>
    <dbReference type="NCBI Taxonomy" id="61472"/>
    <lineage>
        <taxon>Eukaryota</taxon>
        <taxon>Metazoa</taxon>
        <taxon>Ecdysozoa</taxon>
        <taxon>Arthropoda</taxon>
        <taxon>Hexapoda</taxon>
        <taxon>Insecta</taxon>
        <taxon>Pterygota</taxon>
        <taxon>Neoptera</taxon>
        <taxon>Polyneoptera</taxon>
        <taxon>Phasmatodea</taxon>
        <taxon>Timematodea</taxon>
        <taxon>Timematoidea</taxon>
        <taxon>Timematidae</taxon>
        <taxon>Timema</taxon>
    </lineage>
</organism>
<gene>
    <name evidence="8" type="ORF">TBIB3V08_LOCUS6911</name>
</gene>
<evidence type="ECO:0000256" key="4">
    <source>
        <dbReference type="ARBA" id="ARBA00023054"/>
    </source>
</evidence>
<feature type="compositionally biased region" description="Basic and acidic residues" evidence="7">
    <location>
        <begin position="94"/>
        <end position="119"/>
    </location>
</feature>
<dbReference type="GO" id="GO:0005813">
    <property type="term" value="C:centrosome"/>
    <property type="evidence" value="ECO:0007669"/>
    <property type="project" value="UniProtKB-SubCell"/>
</dbReference>
<dbReference type="PANTHER" id="PTHR23162">
    <property type="entry name" value="OUTER DENSE FIBER OF SPERM TAILS 2"/>
    <property type="match status" value="1"/>
</dbReference>
<evidence type="ECO:0000313" key="8">
    <source>
        <dbReference type="EMBL" id="CAD7444536.1"/>
    </source>
</evidence>
<evidence type="ECO:0000256" key="2">
    <source>
        <dbReference type="ARBA" id="ARBA00009316"/>
    </source>
</evidence>
<feature type="region of interest" description="Disordered" evidence="7">
    <location>
        <begin position="74"/>
        <end position="119"/>
    </location>
</feature>
<comment type="similarity">
    <text evidence="2">Belongs to the ODF2 family.</text>
</comment>
<proteinExistence type="inferred from homology"/>
<evidence type="ECO:0000256" key="6">
    <source>
        <dbReference type="SAM" id="Coils"/>
    </source>
</evidence>
<feature type="coiled-coil region" evidence="6">
    <location>
        <begin position="277"/>
        <end position="311"/>
    </location>
</feature>
<sequence>MDLDKATSDIIYKLRNVLLEVERATEEMAEQRTDLISGPRSEEDIRSEQEEDLSGLEKIENAATKVVNFFRFMKPPRKSESDKSEMPYSTGVKTDLRGEKSEKETKEPQPLEGNMNKDKLTYENEIQGNELMESGVSGQKSSPNGASDNVQQLNKEVQRLEEDKKKLAQKNQSIKQELDHIMTSKTPGYFDSDRPYNNGSYSKYDTGLFNEKGGVACRCNITSIHDPNIVAVPYDIIPHQGKIKDPTFIHKTIGDTSTFMAYEPAPPYDSQPELCLCNATTKSKDSLEDQIKRFEDKIRRIQTDVSDAQRARESVEEGEKYACRCYPFLPDSSHGIASPALQLRQLREQYKQLKDDYNKKVEEVSRLICESRRQKNMVKKIEEDKKLIESQYELEQDRFRELERRVGSVKDSKDQLKELKQKLWESNTRQQSLEKEINKVNETLKDQILELDEVKKKYLESKLETEEQKQIANRIKMDNDILKEDLNMRMNHIKQQYQQELEILQPLPNMLKNTQAKLREVMESKSQVERQYYEALRCLDEEKNNTASISAQLLSRTQKYAGEVSNPLFNVEACEDMRLQNEDIKNKLMSSQQQLAMKTQELLKADFHVKELTENMATLRSESARQVAEMREHVEMTKRILQGKILEMEANVAKSVAMVQTVKRDKETLRHRMQNQINFLSDNLSSAKKRIKELYGHISNDITDSPPEFDKVDFTCNFSNCPNVYFTPARSEEIQNFSCTPSTCHQKTAQNNKGIQDILAKAFISTSHDQVSCTPNTCYQKTAPIVKGIQDMLAKSFTKTQKDRLSCSRKDCPNI</sequence>
<evidence type="ECO:0000256" key="3">
    <source>
        <dbReference type="ARBA" id="ARBA00022490"/>
    </source>
</evidence>
<protein>
    <submittedName>
        <fullName evidence="8">Uncharacterized protein</fullName>
    </submittedName>
</protein>
<evidence type="ECO:0000256" key="7">
    <source>
        <dbReference type="SAM" id="MobiDB-lite"/>
    </source>
</evidence>
<keyword evidence="3" id="KW-0963">Cytoplasm</keyword>
<accession>A0A7R9F0M2</accession>
<dbReference type="EMBL" id="OD566728">
    <property type="protein sequence ID" value="CAD7444536.1"/>
    <property type="molecule type" value="Genomic_DNA"/>
</dbReference>
<dbReference type="GO" id="GO:1902017">
    <property type="term" value="P:regulation of cilium assembly"/>
    <property type="evidence" value="ECO:0007669"/>
    <property type="project" value="TreeGrafter"/>
</dbReference>
<feature type="region of interest" description="Disordered" evidence="7">
    <location>
        <begin position="27"/>
        <end position="56"/>
    </location>
</feature>
<feature type="coiled-coil region" evidence="6">
    <location>
        <begin position="574"/>
        <end position="629"/>
    </location>
</feature>
<evidence type="ECO:0000256" key="1">
    <source>
        <dbReference type="ARBA" id="ARBA00004300"/>
    </source>
</evidence>